<dbReference type="Proteomes" id="UP001141806">
    <property type="component" value="Unassembled WGS sequence"/>
</dbReference>
<evidence type="ECO:0000259" key="2">
    <source>
        <dbReference type="Pfam" id="PF25568"/>
    </source>
</evidence>
<feature type="region of interest" description="Disordered" evidence="1">
    <location>
        <begin position="74"/>
        <end position="93"/>
    </location>
</feature>
<dbReference type="PANTHER" id="PTHR23070">
    <property type="entry name" value="BCS1 AAA-TYPE ATPASE"/>
    <property type="match status" value="1"/>
</dbReference>
<name>A0A9Q0KI95_9MAGN</name>
<evidence type="ECO:0000313" key="4">
    <source>
        <dbReference type="Proteomes" id="UP001141806"/>
    </source>
</evidence>
<dbReference type="Pfam" id="PF25568">
    <property type="entry name" value="AAA_lid_At3g28540"/>
    <property type="match status" value="1"/>
</dbReference>
<proteinExistence type="predicted"/>
<gene>
    <name evidence="3" type="ORF">NE237_004217</name>
</gene>
<reference evidence="3" key="1">
    <citation type="journal article" date="2023" name="Plant J.">
        <title>The genome of the king protea, Protea cynaroides.</title>
        <authorList>
            <person name="Chang J."/>
            <person name="Duong T.A."/>
            <person name="Schoeman C."/>
            <person name="Ma X."/>
            <person name="Roodt D."/>
            <person name="Barker N."/>
            <person name="Li Z."/>
            <person name="Van de Peer Y."/>
            <person name="Mizrachi E."/>
        </authorList>
    </citation>
    <scope>NUCLEOTIDE SEQUENCE</scope>
    <source>
        <tissue evidence="3">Young leaves</tissue>
    </source>
</reference>
<accession>A0A9Q0KI95</accession>
<keyword evidence="4" id="KW-1185">Reference proteome</keyword>
<dbReference type="EMBL" id="JAMYWD010000005">
    <property type="protein sequence ID" value="KAJ4971118.1"/>
    <property type="molecule type" value="Genomic_DNA"/>
</dbReference>
<protein>
    <recommendedName>
        <fullName evidence="2">AAA+ ATPase At3g28540-like C-terminal domain-containing protein</fullName>
    </recommendedName>
</protein>
<feature type="domain" description="AAA+ ATPase At3g28540-like C-terminal" evidence="2">
    <location>
        <begin position="8"/>
        <end position="77"/>
    </location>
</feature>
<evidence type="ECO:0000256" key="1">
    <source>
        <dbReference type="SAM" id="MobiDB-lite"/>
    </source>
</evidence>
<dbReference type="OrthoDB" id="1305024at2759"/>
<sequence>MHIHMSFCTPSAFKVLASNYLEIKDHTLFRKIEELIGKVEFTPAMVTEEFMRNGNPEVALQGLLEFLQNKKRGKVKKQRSLTPKNGEPDHEEVGEDYHPSIHIIDMPWSTAKIFLVNHDYNILRSISTVIAIVLLPERFLFHSSLQTRVVVLRRKPCDCDFGIHRLLLSLS</sequence>
<dbReference type="Gene3D" id="6.10.280.40">
    <property type="match status" value="1"/>
</dbReference>
<dbReference type="AlphaFoldDB" id="A0A9Q0KI95"/>
<comment type="caution">
    <text evidence="3">The sequence shown here is derived from an EMBL/GenBank/DDBJ whole genome shotgun (WGS) entry which is preliminary data.</text>
</comment>
<dbReference type="InterPro" id="IPR058017">
    <property type="entry name" value="At3g28540-like_C"/>
</dbReference>
<organism evidence="3 4">
    <name type="scientific">Protea cynaroides</name>
    <dbReference type="NCBI Taxonomy" id="273540"/>
    <lineage>
        <taxon>Eukaryota</taxon>
        <taxon>Viridiplantae</taxon>
        <taxon>Streptophyta</taxon>
        <taxon>Embryophyta</taxon>
        <taxon>Tracheophyta</taxon>
        <taxon>Spermatophyta</taxon>
        <taxon>Magnoliopsida</taxon>
        <taxon>Proteales</taxon>
        <taxon>Proteaceae</taxon>
        <taxon>Protea</taxon>
    </lineage>
</organism>
<evidence type="ECO:0000313" key="3">
    <source>
        <dbReference type="EMBL" id="KAJ4971118.1"/>
    </source>
</evidence>
<dbReference type="InterPro" id="IPR050747">
    <property type="entry name" value="Mitochondrial_chaperone_BCS1"/>
</dbReference>